<proteinExistence type="predicted"/>
<dbReference type="SUPFAM" id="SSF55781">
    <property type="entry name" value="GAF domain-like"/>
    <property type="match status" value="1"/>
</dbReference>
<evidence type="ECO:0000313" key="6">
    <source>
        <dbReference type="EMBL" id="CAB3721868.1"/>
    </source>
</evidence>
<accession>A0A6J5BZE6</accession>
<dbReference type="SUPFAM" id="SSF46785">
    <property type="entry name" value="Winged helix' DNA-binding domain"/>
    <property type="match status" value="1"/>
</dbReference>
<dbReference type="InterPro" id="IPR050707">
    <property type="entry name" value="HTH_MetabolicPath_Reg"/>
</dbReference>
<dbReference type="AlphaFoldDB" id="A0A6J5BZE6"/>
<dbReference type="PANTHER" id="PTHR30136">
    <property type="entry name" value="HELIX-TURN-HELIX TRANSCRIPTIONAL REGULATOR, ICLR FAMILY"/>
    <property type="match status" value="1"/>
</dbReference>
<protein>
    <submittedName>
        <fullName evidence="6">Transcriptional regulator KdgR</fullName>
    </submittedName>
</protein>
<dbReference type="GO" id="GO:0003677">
    <property type="term" value="F:DNA binding"/>
    <property type="evidence" value="ECO:0007669"/>
    <property type="project" value="UniProtKB-KW"/>
</dbReference>
<dbReference type="Pfam" id="PF09339">
    <property type="entry name" value="HTH_IclR"/>
    <property type="match status" value="1"/>
</dbReference>
<dbReference type="EMBL" id="CADIJZ010000021">
    <property type="protein sequence ID" value="CAB3721868.1"/>
    <property type="molecule type" value="Genomic_DNA"/>
</dbReference>
<keyword evidence="3" id="KW-0804">Transcription</keyword>
<dbReference type="GO" id="GO:0045892">
    <property type="term" value="P:negative regulation of DNA-templated transcription"/>
    <property type="evidence" value="ECO:0007669"/>
    <property type="project" value="TreeGrafter"/>
</dbReference>
<dbReference type="InterPro" id="IPR005471">
    <property type="entry name" value="Tscrpt_reg_IclR_N"/>
</dbReference>
<dbReference type="Gene3D" id="1.10.10.10">
    <property type="entry name" value="Winged helix-like DNA-binding domain superfamily/Winged helix DNA-binding domain"/>
    <property type="match status" value="1"/>
</dbReference>
<dbReference type="Pfam" id="PF01614">
    <property type="entry name" value="IclR_C"/>
    <property type="match status" value="1"/>
</dbReference>
<evidence type="ECO:0000259" key="5">
    <source>
        <dbReference type="PROSITE" id="PS51078"/>
    </source>
</evidence>
<dbReference type="InterPro" id="IPR014757">
    <property type="entry name" value="Tscrpt_reg_IclR_C"/>
</dbReference>
<dbReference type="InterPro" id="IPR029016">
    <property type="entry name" value="GAF-like_dom_sf"/>
</dbReference>
<organism evidence="6 7">
    <name type="scientific">Paraburkholderia rhynchosiae</name>
    <dbReference type="NCBI Taxonomy" id="487049"/>
    <lineage>
        <taxon>Bacteria</taxon>
        <taxon>Pseudomonadati</taxon>
        <taxon>Pseudomonadota</taxon>
        <taxon>Betaproteobacteria</taxon>
        <taxon>Burkholderiales</taxon>
        <taxon>Burkholderiaceae</taxon>
        <taxon>Paraburkholderia</taxon>
    </lineage>
</organism>
<sequence>MEGSDMSKEILASADRDVTGPRSLTRLLGLFDVLAKAPDGMSLAELNVALESPKSSLLNLLRPLVAEGFLMHDVGRYRLGPSIFRLSANVMAVWNFSKMLRPFLVELSERTHETVYIGVLDAEQKVITYVDVIESAQSVRYSMIVGMRRPLYCTAAGRVLLAYQSEEFLAEYLRTVKLERHTEQTTVNKKVLREQLQSIVETGLSISRGELLPDSAGLSAPIFGPNGNVIAAMAVGAPLERFDRQRKSLEEHMLAVAQRASALSGANDEE</sequence>
<keyword evidence="2" id="KW-0238">DNA-binding</keyword>
<dbReference type="PROSITE" id="PS51077">
    <property type="entry name" value="HTH_ICLR"/>
    <property type="match status" value="1"/>
</dbReference>
<dbReference type="PROSITE" id="PS51078">
    <property type="entry name" value="ICLR_ED"/>
    <property type="match status" value="1"/>
</dbReference>
<keyword evidence="1" id="KW-0805">Transcription regulation</keyword>
<dbReference type="Proteomes" id="UP000494205">
    <property type="component" value="Unassembled WGS sequence"/>
</dbReference>
<reference evidence="6 7" key="1">
    <citation type="submission" date="2020-04" db="EMBL/GenBank/DDBJ databases">
        <authorList>
            <person name="De Canck E."/>
        </authorList>
    </citation>
    <scope>NUCLEOTIDE SEQUENCE [LARGE SCALE GENOMIC DNA]</scope>
    <source>
        <strain evidence="6 7">LMG 27174</strain>
    </source>
</reference>
<dbReference type="SMART" id="SM00346">
    <property type="entry name" value="HTH_ICLR"/>
    <property type="match status" value="1"/>
</dbReference>
<dbReference type="PANTHER" id="PTHR30136:SF35">
    <property type="entry name" value="HTH-TYPE TRANSCRIPTIONAL REGULATOR RV1719"/>
    <property type="match status" value="1"/>
</dbReference>
<dbReference type="InterPro" id="IPR036388">
    <property type="entry name" value="WH-like_DNA-bd_sf"/>
</dbReference>
<dbReference type="InterPro" id="IPR036390">
    <property type="entry name" value="WH_DNA-bd_sf"/>
</dbReference>
<dbReference type="Gene3D" id="3.30.450.40">
    <property type="match status" value="1"/>
</dbReference>
<evidence type="ECO:0000259" key="4">
    <source>
        <dbReference type="PROSITE" id="PS51077"/>
    </source>
</evidence>
<dbReference type="GO" id="GO:0003700">
    <property type="term" value="F:DNA-binding transcription factor activity"/>
    <property type="evidence" value="ECO:0007669"/>
    <property type="project" value="TreeGrafter"/>
</dbReference>
<evidence type="ECO:0000313" key="7">
    <source>
        <dbReference type="Proteomes" id="UP000494205"/>
    </source>
</evidence>
<evidence type="ECO:0000256" key="2">
    <source>
        <dbReference type="ARBA" id="ARBA00023125"/>
    </source>
</evidence>
<feature type="domain" description="IclR-ED" evidence="5">
    <location>
        <begin position="82"/>
        <end position="269"/>
    </location>
</feature>
<gene>
    <name evidence="6" type="primary">kdgR_3</name>
    <name evidence="6" type="ORF">LMG27174_05036</name>
</gene>
<evidence type="ECO:0000256" key="3">
    <source>
        <dbReference type="ARBA" id="ARBA00023163"/>
    </source>
</evidence>
<feature type="domain" description="HTH iclR-type" evidence="4">
    <location>
        <begin position="21"/>
        <end position="81"/>
    </location>
</feature>
<evidence type="ECO:0000256" key="1">
    <source>
        <dbReference type="ARBA" id="ARBA00023015"/>
    </source>
</evidence>
<name>A0A6J5BZE6_9BURK</name>